<sequence length="103" mass="11611">MFDGRRRGSIASPASYNGETARPALAKLFGPRPGFDYLTLSGRSAGPVRVKDARARAPMTGVMVGVPVSTFDYHYLREDGRWKFDWKRTCQELKCRGNLFFGY</sequence>
<dbReference type="RefSeq" id="WP_007322956.1">
    <property type="nucleotide sequence ID" value="NZ_BAEE01000063.1"/>
</dbReference>
<proteinExistence type="predicted"/>
<dbReference type="OrthoDB" id="4376754at2"/>
<reference evidence="1 2" key="1">
    <citation type="submission" date="2011-11" db="EMBL/GenBank/DDBJ databases">
        <title>Whole genome shotgun sequence of Gordonia araii NBRC 100433.</title>
        <authorList>
            <person name="Yoshida Y."/>
            <person name="Hosoyama A."/>
            <person name="Tsuchikane K."/>
            <person name="Katsumata H."/>
            <person name="Yamazaki S."/>
            <person name="Fujita N."/>
        </authorList>
    </citation>
    <scope>NUCLEOTIDE SEQUENCE [LARGE SCALE GENOMIC DNA]</scope>
    <source>
        <strain evidence="1 2">NBRC 100433</strain>
    </source>
</reference>
<accession>G7H4V6</accession>
<evidence type="ECO:0000313" key="1">
    <source>
        <dbReference type="EMBL" id="GAB10881.1"/>
    </source>
</evidence>
<comment type="caution">
    <text evidence="1">The sequence shown here is derived from an EMBL/GenBank/DDBJ whole genome shotgun (WGS) entry which is preliminary data.</text>
</comment>
<gene>
    <name evidence="1" type="ORF">GOARA_063_00800</name>
</gene>
<organism evidence="1 2">
    <name type="scientific">Gordonia araii NBRC 100433</name>
    <dbReference type="NCBI Taxonomy" id="1073574"/>
    <lineage>
        <taxon>Bacteria</taxon>
        <taxon>Bacillati</taxon>
        <taxon>Actinomycetota</taxon>
        <taxon>Actinomycetes</taxon>
        <taxon>Mycobacteriales</taxon>
        <taxon>Gordoniaceae</taxon>
        <taxon>Gordonia</taxon>
    </lineage>
</organism>
<dbReference type="Proteomes" id="UP000035088">
    <property type="component" value="Unassembled WGS sequence"/>
</dbReference>
<keyword evidence="2" id="KW-1185">Reference proteome</keyword>
<dbReference type="STRING" id="1073574.GOARA_063_00800"/>
<evidence type="ECO:0000313" key="2">
    <source>
        <dbReference type="Proteomes" id="UP000035088"/>
    </source>
</evidence>
<dbReference type="EMBL" id="BAEE01000063">
    <property type="protein sequence ID" value="GAB10881.1"/>
    <property type="molecule type" value="Genomic_DNA"/>
</dbReference>
<name>G7H4V6_9ACTN</name>
<dbReference type="AlphaFoldDB" id="G7H4V6"/>
<protein>
    <submittedName>
        <fullName evidence="1">Uncharacterized protein</fullName>
    </submittedName>
</protein>